<dbReference type="EMBL" id="MN739381">
    <property type="protein sequence ID" value="QHT01823.1"/>
    <property type="molecule type" value="Genomic_DNA"/>
</dbReference>
<name>A0A6C0CBV6_9ZZZZ</name>
<organism evidence="2">
    <name type="scientific">viral metagenome</name>
    <dbReference type="NCBI Taxonomy" id="1070528"/>
    <lineage>
        <taxon>unclassified sequences</taxon>
        <taxon>metagenomes</taxon>
        <taxon>organismal metagenomes</taxon>
    </lineage>
</organism>
<reference evidence="2" key="1">
    <citation type="journal article" date="2020" name="Nature">
        <title>Giant virus diversity and host interactions through global metagenomics.</title>
        <authorList>
            <person name="Schulz F."/>
            <person name="Roux S."/>
            <person name="Paez-Espino D."/>
            <person name="Jungbluth S."/>
            <person name="Walsh D.A."/>
            <person name="Denef V.J."/>
            <person name="McMahon K.D."/>
            <person name="Konstantinidis K.T."/>
            <person name="Eloe-Fadrosh E.A."/>
            <person name="Kyrpides N.C."/>
            <person name="Woyke T."/>
        </authorList>
    </citation>
    <scope>NUCLEOTIDE SEQUENCE</scope>
    <source>
        <strain evidence="2">GVMAG-M-3300020523-10</strain>
    </source>
</reference>
<feature type="compositionally biased region" description="Polar residues" evidence="1">
    <location>
        <begin position="117"/>
        <end position="137"/>
    </location>
</feature>
<dbReference type="AlphaFoldDB" id="A0A6C0CBV6"/>
<sequence>MKKYKTTRKNRTYKKYNKAQIRRFNNKTKLNRTMKGGMIYTKYRDGQLARIRGIMSELGHYKQSKLKKLLEKLERLLINHNKTVSVTGIWQNNPEIDRLVTRVNTNLDSSIEGIPVENTTQPSYKSQTYKDTTNENGSPKERNSTRQYNRGQYTRSSIRKSGWRDL</sequence>
<feature type="compositionally biased region" description="Polar residues" evidence="1">
    <location>
        <begin position="145"/>
        <end position="156"/>
    </location>
</feature>
<accession>A0A6C0CBV6</accession>
<evidence type="ECO:0000256" key="1">
    <source>
        <dbReference type="SAM" id="MobiDB-lite"/>
    </source>
</evidence>
<proteinExistence type="predicted"/>
<feature type="region of interest" description="Disordered" evidence="1">
    <location>
        <begin position="113"/>
        <end position="166"/>
    </location>
</feature>
<evidence type="ECO:0000313" key="2">
    <source>
        <dbReference type="EMBL" id="QHT01823.1"/>
    </source>
</evidence>
<protein>
    <submittedName>
        <fullName evidence="2">Uncharacterized protein</fullName>
    </submittedName>
</protein>